<dbReference type="InterPro" id="IPR051089">
    <property type="entry name" value="prtT"/>
</dbReference>
<keyword evidence="3" id="KW-0862">Zinc</keyword>
<keyword evidence="6" id="KW-0804">Transcription</keyword>
<proteinExistence type="predicted"/>
<dbReference type="CDD" id="cd12148">
    <property type="entry name" value="fungal_TF_MHR"/>
    <property type="match status" value="1"/>
</dbReference>
<evidence type="ECO:0000313" key="9">
    <source>
        <dbReference type="EMBL" id="KTB38210.1"/>
    </source>
</evidence>
<evidence type="ECO:0000256" key="1">
    <source>
        <dbReference type="ARBA" id="ARBA00004123"/>
    </source>
</evidence>
<protein>
    <recommendedName>
        <fullName evidence="11">Transcription factor domain-containing protein</fullName>
    </recommendedName>
</protein>
<keyword evidence="7" id="KW-0539">Nucleus</keyword>
<reference evidence="9 10" key="1">
    <citation type="submission" date="2015-12" db="EMBL/GenBank/DDBJ databases">
        <title>Draft genome sequence of Moniliophthora roreri, the causal agent of frosty pod rot of cacao.</title>
        <authorList>
            <person name="Aime M.C."/>
            <person name="Diaz-Valderrama J.R."/>
            <person name="Kijpornyongpan T."/>
            <person name="Phillips-Mora W."/>
        </authorList>
    </citation>
    <scope>NUCLEOTIDE SEQUENCE [LARGE SCALE GENOMIC DNA]</scope>
    <source>
        <strain evidence="9 10">MCA 2952</strain>
    </source>
</reference>
<dbReference type="GO" id="GO:0005634">
    <property type="term" value="C:nucleus"/>
    <property type="evidence" value="ECO:0007669"/>
    <property type="project" value="UniProtKB-SubCell"/>
</dbReference>
<dbReference type="AlphaFoldDB" id="A0A0W0FPN1"/>
<dbReference type="Proteomes" id="UP000054988">
    <property type="component" value="Unassembled WGS sequence"/>
</dbReference>
<keyword evidence="4" id="KW-0805">Transcription regulation</keyword>
<name>A0A0W0FPN1_MONRR</name>
<dbReference type="PANTHER" id="PTHR31845">
    <property type="entry name" value="FINGER DOMAIN PROTEIN, PUTATIVE-RELATED"/>
    <property type="match status" value="1"/>
</dbReference>
<evidence type="ECO:0000256" key="6">
    <source>
        <dbReference type="ARBA" id="ARBA00023163"/>
    </source>
</evidence>
<gene>
    <name evidence="9" type="ORF">WG66_9177</name>
</gene>
<dbReference type="PANTHER" id="PTHR31845:SF34">
    <property type="entry name" value="TRANSCRIPTIONAL ACTIVATOR OF PROTEASES PRTT"/>
    <property type="match status" value="1"/>
</dbReference>
<evidence type="ECO:0000256" key="8">
    <source>
        <dbReference type="SAM" id="MobiDB-lite"/>
    </source>
</evidence>
<organism evidence="9 10">
    <name type="scientific">Moniliophthora roreri</name>
    <name type="common">Frosty pod rot fungus</name>
    <name type="synonym">Monilia roreri</name>
    <dbReference type="NCBI Taxonomy" id="221103"/>
    <lineage>
        <taxon>Eukaryota</taxon>
        <taxon>Fungi</taxon>
        <taxon>Dikarya</taxon>
        <taxon>Basidiomycota</taxon>
        <taxon>Agaricomycotina</taxon>
        <taxon>Agaricomycetes</taxon>
        <taxon>Agaricomycetidae</taxon>
        <taxon>Agaricales</taxon>
        <taxon>Marasmiineae</taxon>
        <taxon>Marasmiaceae</taxon>
        <taxon>Moniliophthora</taxon>
    </lineage>
</organism>
<feature type="region of interest" description="Disordered" evidence="8">
    <location>
        <begin position="1"/>
        <end position="20"/>
    </location>
</feature>
<evidence type="ECO:0008006" key="11">
    <source>
        <dbReference type="Google" id="ProtNLM"/>
    </source>
</evidence>
<evidence type="ECO:0000256" key="7">
    <source>
        <dbReference type="ARBA" id="ARBA00023242"/>
    </source>
</evidence>
<dbReference type="GO" id="GO:0046872">
    <property type="term" value="F:metal ion binding"/>
    <property type="evidence" value="ECO:0007669"/>
    <property type="project" value="UniProtKB-KW"/>
</dbReference>
<keyword evidence="5" id="KW-0238">DNA-binding</keyword>
<evidence type="ECO:0000313" key="10">
    <source>
        <dbReference type="Proteomes" id="UP000054988"/>
    </source>
</evidence>
<comment type="subcellular location">
    <subcellularLocation>
        <location evidence="1">Nucleus</location>
    </subcellularLocation>
</comment>
<evidence type="ECO:0000256" key="2">
    <source>
        <dbReference type="ARBA" id="ARBA00022723"/>
    </source>
</evidence>
<evidence type="ECO:0000256" key="3">
    <source>
        <dbReference type="ARBA" id="ARBA00022833"/>
    </source>
</evidence>
<keyword evidence="2" id="KW-0479">Metal-binding</keyword>
<comment type="caution">
    <text evidence="9">The sequence shown here is derived from an EMBL/GenBank/DDBJ whole genome shotgun (WGS) entry which is preliminary data.</text>
</comment>
<evidence type="ECO:0000256" key="5">
    <source>
        <dbReference type="ARBA" id="ARBA00023125"/>
    </source>
</evidence>
<dbReference type="EMBL" id="LATX01001774">
    <property type="protein sequence ID" value="KTB38210.1"/>
    <property type="molecule type" value="Genomic_DNA"/>
</dbReference>
<sequence length="534" mass="60387">MDNTTILQQHRPRKPKTTDEDYSTFTRAFQDLHALSCYNDTHCIRSIGSRKIDVHALPQRISEWFRWFNCSTIENQPELNWSSPLRCIADLQPSYSFTSESTHTRGDTTGIILSDDQACNLLHLFQEKYSGWLGFAVIEEAHDPLLSFVCCTLAARHLPDDVRWFFVPRLQAVTEEMIKMIISGPPSLTGSFTTVKALFIWAVWLPVTRNRYGSLAQDPRAVLSLALNMAYHLGLSGCAQRLFKIRELQAAGHPIDVDLAADLLDKARLWGWITNMDIMTGRPLHSSHGPCFVSVFPVTSTVPTHPDGFQDSRIRITADLLHATETALKIQPHSNSSGDLECWLRERRRCLRDLANLQRILALFGPLADFVKCHFSHMGVSSRTAQLLVYYDVLYTAWKLYEASPKYEDNPNNPFWCLEIDPSLVDWMKEGLVLAEEILLWVVQVDSEFLVPMPDHLFLFFSFAAIYVTGVKLIASSALQVVPTSVECRLFGQAISNLNRAAVWSGHPAKSCADFMTALLSLWDNKDMLFTGDG</sequence>
<dbReference type="GO" id="GO:0000981">
    <property type="term" value="F:DNA-binding transcription factor activity, RNA polymerase II-specific"/>
    <property type="evidence" value="ECO:0007669"/>
    <property type="project" value="TreeGrafter"/>
</dbReference>
<dbReference type="GO" id="GO:0000976">
    <property type="term" value="F:transcription cis-regulatory region binding"/>
    <property type="evidence" value="ECO:0007669"/>
    <property type="project" value="TreeGrafter"/>
</dbReference>
<accession>A0A0W0FPN1</accession>
<evidence type="ECO:0000256" key="4">
    <source>
        <dbReference type="ARBA" id="ARBA00023015"/>
    </source>
</evidence>